<dbReference type="EMBL" id="JAHFXF010000305">
    <property type="protein sequence ID" value="KAG9690522.1"/>
    <property type="molecule type" value="Genomic_DNA"/>
</dbReference>
<dbReference type="Proteomes" id="UP000779574">
    <property type="component" value="Unassembled WGS sequence"/>
</dbReference>
<proteinExistence type="predicted"/>
<name>A0A9P8EHK8_AURME</name>
<protein>
    <submittedName>
        <fullName evidence="1">Uncharacterized protein</fullName>
    </submittedName>
</protein>
<sequence length="171" mass="19263">MGNLISKTAACYSSKSVTSFNMDDDTSAQMSLPRSPGFHDLSACESQQTSHCTNEAMADDEIESGITHPKPARPLIRRYSELIDPAQLDNLQIRSPSGNMLTGSRYNLRNDRPLSVRERQERIRQQIIQKKQEQEMAHYNGRKRDSAKITVKKASAGTNKKRKTRFGCFGV</sequence>
<reference evidence="1" key="2">
    <citation type="submission" date="2021-08" db="EMBL/GenBank/DDBJ databases">
        <authorList>
            <person name="Gostincar C."/>
            <person name="Sun X."/>
            <person name="Song Z."/>
            <person name="Gunde-Cimerman N."/>
        </authorList>
    </citation>
    <scope>NUCLEOTIDE SEQUENCE</scope>
    <source>
        <strain evidence="1">EXF-9911</strain>
    </source>
</reference>
<reference evidence="1" key="1">
    <citation type="journal article" date="2021" name="J Fungi (Basel)">
        <title>Virulence traits and population genomics of the black yeast Aureobasidium melanogenum.</title>
        <authorList>
            <person name="Cernosa A."/>
            <person name="Sun X."/>
            <person name="Gostincar C."/>
            <person name="Fang C."/>
            <person name="Gunde-Cimerman N."/>
            <person name="Song Z."/>
        </authorList>
    </citation>
    <scope>NUCLEOTIDE SEQUENCE</scope>
    <source>
        <strain evidence="1">EXF-9911</strain>
    </source>
</reference>
<dbReference type="OrthoDB" id="5338666at2759"/>
<evidence type="ECO:0000313" key="1">
    <source>
        <dbReference type="EMBL" id="KAG9690522.1"/>
    </source>
</evidence>
<organism evidence="1 2">
    <name type="scientific">Aureobasidium melanogenum</name>
    <name type="common">Aureobasidium pullulans var. melanogenum</name>
    <dbReference type="NCBI Taxonomy" id="46634"/>
    <lineage>
        <taxon>Eukaryota</taxon>
        <taxon>Fungi</taxon>
        <taxon>Dikarya</taxon>
        <taxon>Ascomycota</taxon>
        <taxon>Pezizomycotina</taxon>
        <taxon>Dothideomycetes</taxon>
        <taxon>Dothideomycetidae</taxon>
        <taxon>Dothideales</taxon>
        <taxon>Saccotheciaceae</taxon>
        <taxon>Aureobasidium</taxon>
    </lineage>
</organism>
<feature type="non-terminal residue" evidence="1">
    <location>
        <position position="171"/>
    </location>
</feature>
<gene>
    <name evidence="1" type="ORF">KCU76_g8096</name>
</gene>
<accession>A0A9P8EHK8</accession>
<comment type="caution">
    <text evidence="1">The sequence shown here is derived from an EMBL/GenBank/DDBJ whole genome shotgun (WGS) entry which is preliminary data.</text>
</comment>
<dbReference type="AlphaFoldDB" id="A0A9P8EHK8"/>
<evidence type="ECO:0000313" key="2">
    <source>
        <dbReference type="Proteomes" id="UP000779574"/>
    </source>
</evidence>